<accession>A0ABV5KVV1</accession>
<evidence type="ECO:0000256" key="5">
    <source>
        <dbReference type="ARBA" id="ARBA00023288"/>
    </source>
</evidence>
<reference evidence="8 9" key="1">
    <citation type="submission" date="2024-09" db="EMBL/GenBank/DDBJ databases">
        <authorList>
            <person name="Sun Q."/>
            <person name="Mori K."/>
        </authorList>
    </citation>
    <scope>NUCLEOTIDE SEQUENCE [LARGE SCALE GENOMIC DNA]</scope>
    <source>
        <strain evidence="8 9">TISTR 2452</strain>
    </source>
</reference>
<gene>
    <name evidence="8" type="ORF">ACFFSY_25730</name>
</gene>
<evidence type="ECO:0000313" key="9">
    <source>
        <dbReference type="Proteomes" id="UP001589747"/>
    </source>
</evidence>
<feature type="chain" id="PRO_5047223565" evidence="7">
    <location>
        <begin position="23"/>
        <end position="477"/>
    </location>
</feature>
<comment type="caution">
    <text evidence="8">The sequence shown here is derived from an EMBL/GenBank/DDBJ whole genome shotgun (WGS) entry which is preliminary data.</text>
</comment>
<name>A0ABV5KVV1_9BACL</name>
<sequence>MAARKRRIASFIAISLMTMVMAACSSNNGGTNNGAGGQDNAAGNNKAGNAANTAGEASKPEPEQAKPVEITWWNFPTYQPVDGEVGKYEKQLIEAFNAKYPDIKVNLEMITFDGGPQKLNVAIATNSAPDVIYDAPGRIIDWAKKDLLASLDDMVTDEVRGDIAEAFWKQSMVGGKTYMYPINTAPFMMAVNKTVFEKIGALDLLPLDRPDRTWTFDEYKKALQAVKDKAPDVIPSGFYAKSQAGDQGTRAYLANLGVSRFLNEDNSAVAINTDNAAAALDWLAQASKEKLIVSGAASLAAGDVNDLFLQGKLAFSINYSAVLRAQNAPLKKAQFEDVLLPFPTLDGSKPKLEPYLGGMAIFNNDDEAKIAASKKLIDFIANDPEWGKKSLIQTGGLSVRNSITGLYDDPEYAYSELARQFITDPPTIADGYAEIRTFWFPELQRAILGQATGKEALDGFAEKANAAIAKAKASVAK</sequence>
<evidence type="ECO:0000256" key="3">
    <source>
        <dbReference type="ARBA" id="ARBA00023136"/>
    </source>
</evidence>
<proteinExistence type="predicted"/>
<dbReference type="PANTHER" id="PTHR43649">
    <property type="entry name" value="ARABINOSE-BINDING PROTEIN-RELATED"/>
    <property type="match status" value="1"/>
</dbReference>
<feature type="region of interest" description="Disordered" evidence="6">
    <location>
        <begin position="35"/>
        <end position="66"/>
    </location>
</feature>
<evidence type="ECO:0000256" key="2">
    <source>
        <dbReference type="ARBA" id="ARBA00022729"/>
    </source>
</evidence>
<dbReference type="SUPFAM" id="SSF53850">
    <property type="entry name" value="Periplasmic binding protein-like II"/>
    <property type="match status" value="1"/>
</dbReference>
<feature type="signal peptide" evidence="7">
    <location>
        <begin position="1"/>
        <end position="22"/>
    </location>
</feature>
<keyword evidence="5" id="KW-0449">Lipoprotein</keyword>
<dbReference type="InterPro" id="IPR050490">
    <property type="entry name" value="Bact_solute-bd_prot1"/>
</dbReference>
<keyword evidence="1" id="KW-1003">Cell membrane</keyword>
<feature type="compositionally biased region" description="Low complexity" evidence="6">
    <location>
        <begin position="38"/>
        <end position="57"/>
    </location>
</feature>
<dbReference type="RefSeq" id="WP_377499552.1">
    <property type="nucleotide sequence ID" value="NZ_JBHMDO010000042.1"/>
</dbReference>
<evidence type="ECO:0000256" key="6">
    <source>
        <dbReference type="SAM" id="MobiDB-lite"/>
    </source>
</evidence>
<organism evidence="8 9">
    <name type="scientific">Paenibacillus aurantiacus</name>
    <dbReference type="NCBI Taxonomy" id="1936118"/>
    <lineage>
        <taxon>Bacteria</taxon>
        <taxon>Bacillati</taxon>
        <taxon>Bacillota</taxon>
        <taxon>Bacilli</taxon>
        <taxon>Bacillales</taxon>
        <taxon>Paenibacillaceae</taxon>
        <taxon>Paenibacillus</taxon>
    </lineage>
</organism>
<keyword evidence="9" id="KW-1185">Reference proteome</keyword>
<dbReference type="EMBL" id="JBHMDO010000042">
    <property type="protein sequence ID" value="MFB9329352.1"/>
    <property type="molecule type" value="Genomic_DNA"/>
</dbReference>
<evidence type="ECO:0000256" key="1">
    <source>
        <dbReference type="ARBA" id="ARBA00022475"/>
    </source>
</evidence>
<keyword evidence="4" id="KW-0564">Palmitate</keyword>
<dbReference type="Gene3D" id="3.40.190.10">
    <property type="entry name" value="Periplasmic binding protein-like II"/>
    <property type="match status" value="1"/>
</dbReference>
<keyword evidence="3" id="KW-0472">Membrane</keyword>
<dbReference type="Pfam" id="PF01547">
    <property type="entry name" value="SBP_bac_1"/>
    <property type="match status" value="1"/>
</dbReference>
<dbReference type="InterPro" id="IPR006059">
    <property type="entry name" value="SBP"/>
</dbReference>
<protein>
    <submittedName>
        <fullName evidence="8">Extracellular solute-binding protein</fullName>
    </submittedName>
</protein>
<dbReference type="PANTHER" id="PTHR43649:SF33">
    <property type="entry name" value="POLYGALACTURONAN_RHAMNOGALACTURONAN-BINDING PROTEIN YTCQ"/>
    <property type="match status" value="1"/>
</dbReference>
<evidence type="ECO:0000256" key="4">
    <source>
        <dbReference type="ARBA" id="ARBA00023139"/>
    </source>
</evidence>
<dbReference type="Proteomes" id="UP001589747">
    <property type="component" value="Unassembled WGS sequence"/>
</dbReference>
<keyword evidence="2 7" id="KW-0732">Signal</keyword>
<dbReference type="PROSITE" id="PS51257">
    <property type="entry name" value="PROKAR_LIPOPROTEIN"/>
    <property type="match status" value="1"/>
</dbReference>
<evidence type="ECO:0000313" key="8">
    <source>
        <dbReference type="EMBL" id="MFB9329352.1"/>
    </source>
</evidence>
<evidence type="ECO:0000256" key="7">
    <source>
        <dbReference type="SAM" id="SignalP"/>
    </source>
</evidence>